<evidence type="ECO:0000259" key="10">
    <source>
        <dbReference type="PROSITE" id="PS50893"/>
    </source>
</evidence>
<feature type="domain" description="ABC transporter" evidence="10">
    <location>
        <begin position="358"/>
        <end position="598"/>
    </location>
</feature>
<dbReference type="GO" id="GO:0005886">
    <property type="term" value="C:plasma membrane"/>
    <property type="evidence" value="ECO:0007669"/>
    <property type="project" value="UniProtKB-SubCell"/>
</dbReference>
<dbReference type="PANTHER" id="PTHR43394:SF1">
    <property type="entry name" value="ATP-BINDING CASSETTE SUB-FAMILY B MEMBER 10, MITOCHONDRIAL"/>
    <property type="match status" value="1"/>
</dbReference>
<evidence type="ECO:0000256" key="4">
    <source>
        <dbReference type="ARBA" id="ARBA00022692"/>
    </source>
</evidence>
<dbReference type="InterPro" id="IPR011527">
    <property type="entry name" value="ABC1_TM_dom"/>
</dbReference>
<evidence type="ECO:0000313" key="13">
    <source>
        <dbReference type="Proteomes" id="UP000622475"/>
    </source>
</evidence>
<dbReference type="SMART" id="SM00382">
    <property type="entry name" value="AAA"/>
    <property type="match status" value="1"/>
</dbReference>
<feature type="transmembrane region" description="Helical" evidence="9">
    <location>
        <begin position="32"/>
        <end position="54"/>
    </location>
</feature>
<feature type="transmembrane region" description="Helical" evidence="9">
    <location>
        <begin position="266"/>
        <end position="285"/>
    </location>
</feature>
<dbReference type="Pfam" id="PF00005">
    <property type="entry name" value="ABC_tran"/>
    <property type="match status" value="1"/>
</dbReference>
<evidence type="ECO:0000256" key="7">
    <source>
        <dbReference type="ARBA" id="ARBA00022989"/>
    </source>
</evidence>
<dbReference type="GO" id="GO:0016887">
    <property type="term" value="F:ATP hydrolysis activity"/>
    <property type="evidence" value="ECO:0007669"/>
    <property type="project" value="InterPro"/>
</dbReference>
<comment type="subcellular location">
    <subcellularLocation>
        <location evidence="1">Cell membrane</location>
        <topology evidence="1">Multi-pass membrane protein</topology>
    </subcellularLocation>
</comment>
<evidence type="ECO:0000256" key="6">
    <source>
        <dbReference type="ARBA" id="ARBA00022840"/>
    </source>
</evidence>
<name>A0A929L506_9SPHI</name>
<dbReference type="Gene3D" id="1.20.1560.10">
    <property type="entry name" value="ABC transporter type 1, transmembrane domain"/>
    <property type="match status" value="1"/>
</dbReference>
<evidence type="ECO:0000256" key="3">
    <source>
        <dbReference type="ARBA" id="ARBA00022475"/>
    </source>
</evidence>
<feature type="transmembrane region" description="Helical" evidence="9">
    <location>
        <begin position="75"/>
        <end position="92"/>
    </location>
</feature>
<comment type="caution">
    <text evidence="12">The sequence shown here is derived from an EMBL/GenBank/DDBJ whole genome shotgun (WGS) entry which is preliminary data.</text>
</comment>
<proteinExistence type="predicted"/>
<evidence type="ECO:0000256" key="2">
    <source>
        <dbReference type="ARBA" id="ARBA00022448"/>
    </source>
</evidence>
<dbReference type="SUPFAM" id="SSF90123">
    <property type="entry name" value="ABC transporter transmembrane region"/>
    <property type="match status" value="1"/>
</dbReference>
<keyword evidence="3" id="KW-1003">Cell membrane</keyword>
<evidence type="ECO:0000256" key="1">
    <source>
        <dbReference type="ARBA" id="ARBA00004651"/>
    </source>
</evidence>
<evidence type="ECO:0000256" key="8">
    <source>
        <dbReference type="ARBA" id="ARBA00023136"/>
    </source>
</evidence>
<keyword evidence="2" id="KW-0813">Transport</keyword>
<dbReference type="RefSeq" id="WP_194113366.1">
    <property type="nucleotide sequence ID" value="NZ_JADFFL010000009.1"/>
</dbReference>
<keyword evidence="7 9" id="KW-1133">Transmembrane helix</keyword>
<keyword evidence="5" id="KW-0547">Nucleotide-binding</keyword>
<evidence type="ECO:0000256" key="5">
    <source>
        <dbReference type="ARBA" id="ARBA00022741"/>
    </source>
</evidence>
<dbReference type="EMBL" id="JADFFL010000009">
    <property type="protein sequence ID" value="MBE9664125.1"/>
    <property type="molecule type" value="Genomic_DNA"/>
</dbReference>
<evidence type="ECO:0000259" key="11">
    <source>
        <dbReference type="PROSITE" id="PS50929"/>
    </source>
</evidence>
<dbReference type="PANTHER" id="PTHR43394">
    <property type="entry name" value="ATP-DEPENDENT PERMEASE MDL1, MITOCHONDRIAL"/>
    <property type="match status" value="1"/>
</dbReference>
<dbReference type="GO" id="GO:0005524">
    <property type="term" value="F:ATP binding"/>
    <property type="evidence" value="ECO:0007669"/>
    <property type="project" value="UniProtKB-KW"/>
</dbReference>
<dbReference type="SUPFAM" id="SSF52540">
    <property type="entry name" value="P-loop containing nucleoside triphosphate hydrolases"/>
    <property type="match status" value="1"/>
</dbReference>
<feature type="transmembrane region" description="Helical" evidence="9">
    <location>
        <begin position="174"/>
        <end position="194"/>
    </location>
</feature>
<dbReference type="InterPro" id="IPR036640">
    <property type="entry name" value="ABC1_TM_sf"/>
</dbReference>
<keyword evidence="6 12" id="KW-0067">ATP-binding</keyword>
<evidence type="ECO:0000313" key="12">
    <source>
        <dbReference type="EMBL" id="MBE9664125.1"/>
    </source>
</evidence>
<feature type="domain" description="ABC transmembrane type-1" evidence="11">
    <location>
        <begin position="34"/>
        <end position="323"/>
    </location>
</feature>
<dbReference type="PROSITE" id="PS50929">
    <property type="entry name" value="ABC_TM1F"/>
    <property type="match status" value="1"/>
</dbReference>
<dbReference type="InterPro" id="IPR027417">
    <property type="entry name" value="P-loop_NTPase"/>
</dbReference>
<protein>
    <submittedName>
        <fullName evidence="12">ABC transporter ATP-binding protein</fullName>
    </submittedName>
</protein>
<dbReference type="InterPro" id="IPR039421">
    <property type="entry name" value="Type_1_exporter"/>
</dbReference>
<accession>A0A929L506</accession>
<dbReference type="FunFam" id="3.40.50.300:FF:000221">
    <property type="entry name" value="Multidrug ABC transporter ATP-binding protein"/>
    <property type="match status" value="1"/>
</dbReference>
<dbReference type="InterPro" id="IPR003593">
    <property type="entry name" value="AAA+_ATPase"/>
</dbReference>
<dbReference type="InterPro" id="IPR003439">
    <property type="entry name" value="ABC_transporter-like_ATP-bd"/>
</dbReference>
<sequence length="601" mass="66559">MSNFLTEKIERFRGNLNLRRTLTLVWSVTRGWAILTIILIFAETALFFASVYVLKLLINAVSASGFDVAEHQQVVLRYVVLAALCGIAYFVVKSFSAYVTGVQASKVSLHMDDRIHATAAQLDYPYFESPDYFDILKRAKDAGSDKPHLVIVTLIEIAKNAMSLLGVGLVLVTISWYLLPILALFVLPTLLVRIHFANKLNQWRVSHTATERQAAYLSDLITSDVAAKEIRVFSLGQYFKDQYLRIKLELQSKRLKLNLKSTQREVITMAMASLGFFTCVGFIAMEAVNGKTSVGDVTIFLVVFPQSFTIMQNLAAGISIVYQNSLFVNSIFDLFGLQNKADDDGLAVEQNSGRAKGLELKNISFSYPHTDKVVLKDISINVPPGKMVAVVGLNGAGKSTLIKLICRLYDPTSGAIAYGGTDIRSFKASAYRKQIGIVFQDLQHYNVSVADNIRFGDLDKPCDLTELKLAAQKAGADVFIDKLPEGYETIMGRLFDKGQEVSIGQWQKIGIARAFYSSANILVFDEATSAMDTVSEKELLDKFRAALDDRAAVVISHRHSAVKYADHIYVLSGGRVIEQGTDEELLNAGGEYARLFKNIDE</sequence>
<dbReference type="PROSITE" id="PS50893">
    <property type="entry name" value="ABC_TRANSPORTER_2"/>
    <property type="match status" value="1"/>
</dbReference>
<evidence type="ECO:0000256" key="9">
    <source>
        <dbReference type="SAM" id="Phobius"/>
    </source>
</evidence>
<dbReference type="Proteomes" id="UP000622475">
    <property type="component" value="Unassembled WGS sequence"/>
</dbReference>
<dbReference type="GO" id="GO:0015421">
    <property type="term" value="F:ABC-type oligopeptide transporter activity"/>
    <property type="evidence" value="ECO:0007669"/>
    <property type="project" value="TreeGrafter"/>
</dbReference>
<keyword evidence="8 9" id="KW-0472">Membrane</keyword>
<organism evidence="12 13">
    <name type="scientific">Mucilaginibacter myungsuensis</name>
    <dbReference type="NCBI Taxonomy" id="649104"/>
    <lineage>
        <taxon>Bacteria</taxon>
        <taxon>Pseudomonadati</taxon>
        <taxon>Bacteroidota</taxon>
        <taxon>Sphingobacteriia</taxon>
        <taxon>Sphingobacteriales</taxon>
        <taxon>Sphingobacteriaceae</taxon>
        <taxon>Mucilaginibacter</taxon>
    </lineage>
</organism>
<keyword evidence="13" id="KW-1185">Reference proteome</keyword>
<keyword evidence="4 9" id="KW-0812">Transmembrane</keyword>
<dbReference type="Gene3D" id="3.40.50.300">
    <property type="entry name" value="P-loop containing nucleotide triphosphate hydrolases"/>
    <property type="match status" value="1"/>
</dbReference>
<reference evidence="12" key="1">
    <citation type="submission" date="2020-10" db="EMBL/GenBank/DDBJ databases">
        <title>Mucilaginibacter mali sp. nov., isolated from rhizosphere soil of apple orchard.</title>
        <authorList>
            <person name="Lee J.-S."/>
            <person name="Kim H.S."/>
            <person name="Kim J.-S."/>
        </authorList>
    </citation>
    <scope>NUCLEOTIDE SEQUENCE</scope>
    <source>
        <strain evidence="12">KCTC 22746</strain>
    </source>
</reference>
<feature type="transmembrane region" description="Helical" evidence="9">
    <location>
        <begin position="297"/>
        <end position="322"/>
    </location>
</feature>
<gene>
    <name evidence="12" type="ORF">IRJ16_19745</name>
</gene>
<dbReference type="AlphaFoldDB" id="A0A929L506"/>